<evidence type="ECO:0000313" key="2">
    <source>
        <dbReference type="Proteomes" id="UP000256708"/>
    </source>
</evidence>
<dbReference type="RefSeq" id="WP_115567724.1">
    <property type="nucleotide sequence ID" value="NZ_QRGR01000030.1"/>
</dbReference>
<dbReference type="OrthoDB" id="1450972at2"/>
<evidence type="ECO:0000313" key="1">
    <source>
        <dbReference type="EMBL" id="RDV13027.1"/>
    </source>
</evidence>
<sequence>MKTLKCSDAGFDCKGEIRANTEQEVLDDATKHAREVHGLTESPDLTARLKALIRDDGEEC</sequence>
<proteinExistence type="predicted"/>
<reference evidence="2" key="1">
    <citation type="submission" date="2018-08" db="EMBL/GenBank/DDBJ databases">
        <authorList>
            <person name="Liu Z.-W."/>
            <person name="Du Z.-J."/>
        </authorList>
    </citation>
    <scope>NUCLEOTIDE SEQUENCE [LARGE SCALE GENOMIC DNA]</scope>
    <source>
        <strain evidence="2">H4X</strain>
    </source>
</reference>
<dbReference type="AlphaFoldDB" id="A0A3D8L6M1"/>
<accession>A0A3D8L6M1</accession>
<dbReference type="Pfam" id="PF06348">
    <property type="entry name" value="DUF1059"/>
    <property type="match status" value="1"/>
</dbReference>
<dbReference type="EMBL" id="QRGR01000030">
    <property type="protein sequence ID" value="RDV13027.1"/>
    <property type="molecule type" value="Genomic_DNA"/>
</dbReference>
<keyword evidence="2" id="KW-1185">Reference proteome</keyword>
<name>A0A3D8L6M1_9BACT</name>
<comment type="caution">
    <text evidence="1">The sequence shown here is derived from an EMBL/GenBank/DDBJ whole genome shotgun (WGS) entry which is preliminary data.</text>
</comment>
<organism evidence="1 2">
    <name type="scientific">Pontibacter diazotrophicus</name>
    <dbReference type="NCBI Taxonomy" id="1400979"/>
    <lineage>
        <taxon>Bacteria</taxon>
        <taxon>Pseudomonadati</taxon>
        <taxon>Bacteroidota</taxon>
        <taxon>Cytophagia</taxon>
        <taxon>Cytophagales</taxon>
        <taxon>Hymenobacteraceae</taxon>
        <taxon>Pontibacter</taxon>
    </lineage>
</organism>
<dbReference type="InterPro" id="IPR009409">
    <property type="entry name" value="DUF1059"/>
</dbReference>
<protein>
    <submittedName>
        <fullName evidence="1">DUF1059 domain-containing protein</fullName>
    </submittedName>
</protein>
<dbReference type="Proteomes" id="UP000256708">
    <property type="component" value="Unassembled WGS sequence"/>
</dbReference>
<gene>
    <name evidence="1" type="ORF">DXT99_21875</name>
</gene>